<evidence type="ECO:0000259" key="6">
    <source>
        <dbReference type="PROSITE" id="PS51007"/>
    </source>
</evidence>
<organism evidence="7 8">
    <name type="scientific">Bradyrhizobium oligotrophicum S58</name>
    <dbReference type="NCBI Taxonomy" id="1245469"/>
    <lineage>
        <taxon>Bacteria</taxon>
        <taxon>Pseudomonadati</taxon>
        <taxon>Pseudomonadota</taxon>
        <taxon>Alphaproteobacteria</taxon>
        <taxon>Hyphomicrobiales</taxon>
        <taxon>Nitrobacteraceae</taxon>
        <taxon>Bradyrhizobium</taxon>
    </lineage>
</organism>
<feature type="domain" description="Cytochrome c" evidence="6">
    <location>
        <begin position="29"/>
        <end position="136"/>
    </location>
</feature>
<evidence type="ECO:0000256" key="1">
    <source>
        <dbReference type="ARBA" id="ARBA00022617"/>
    </source>
</evidence>
<dbReference type="Gene3D" id="1.10.760.10">
    <property type="entry name" value="Cytochrome c-like domain"/>
    <property type="match status" value="1"/>
</dbReference>
<dbReference type="EMBL" id="AP012603">
    <property type="protein sequence ID" value="BAM91809.1"/>
    <property type="molecule type" value="Genomic_DNA"/>
</dbReference>
<dbReference type="PROSITE" id="PS51007">
    <property type="entry name" value="CYTC"/>
    <property type="match status" value="1"/>
</dbReference>
<keyword evidence="3 4" id="KW-0408">Iron</keyword>
<dbReference type="PATRIC" id="fig|1245469.3.peg.5970"/>
<sequence length="179" mass="18873">MKLSGITSGLALACVLASGSLASAQSAADPTEAGKAVFKRANCVGCHKWHGNGGGGYGGDALSLRKTQLTREHIVETVTCGRPGTGMPYFARGSYDTTKCYDMNRQDVGERVPPEGGTFLRPNDIEAVADYVLAHIKGRGEPNYDECTAFFGNTSRVCDIYKANAAKPASESSTSEPSK</sequence>
<dbReference type="InterPro" id="IPR009056">
    <property type="entry name" value="Cyt_c-like_dom"/>
</dbReference>
<evidence type="ECO:0000313" key="8">
    <source>
        <dbReference type="Proteomes" id="UP000011841"/>
    </source>
</evidence>
<dbReference type="Proteomes" id="UP000011841">
    <property type="component" value="Chromosome"/>
</dbReference>
<name>M4ZDH1_9BRAD</name>
<accession>M4ZDH1</accession>
<evidence type="ECO:0000256" key="3">
    <source>
        <dbReference type="ARBA" id="ARBA00023004"/>
    </source>
</evidence>
<dbReference type="GO" id="GO:0020037">
    <property type="term" value="F:heme binding"/>
    <property type="evidence" value="ECO:0007669"/>
    <property type="project" value="InterPro"/>
</dbReference>
<feature type="chain" id="PRO_5004062227" description="Cytochrome c domain-containing protein" evidence="5">
    <location>
        <begin position="28"/>
        <end position="179"/>
    </location>
</feature>
<keyword evidence="8" id="KW-1185">Reference proteome</keyword>
<evidence type="ECO:0000256" key="5">
    <source>
        <dbReference type="SAM" id="SignalP"/>
    </source>
</evidence>
<reference evidence="7 8" key="1">
    <citation type="journal article" date="2013" name="Appl. Environ. Microbiol.">
        <title>Genome analysis suggests that the soil oligotrophic bacterium Agromonas oligotrophica (Bradyrhizobium oligotrophicum) is a nitrogen-fixing symbiont of Aeschynomene indica.</title>
        <authorList>
            <person name="Okubo T."/>
            <person name="Fukushima S."/>
            <person name="Itakura M."/>
            <person name="Oshima K."/>
            <person name="Longtonglang A."/>
            <person name="Teaumroong N."/>
            <person name="Mitsui H."/>
            <person name="Hattori M."/>
            <person name="Hattori R."/>
            <person name="Hattori T."/>
            <person name="Minamisawa K."/>
        </authorList>
    </citation>
    <scope>NUCLEOTIDE SEQUENCE [LARGE SCALE GENOMIC DNA]</scope>
    <source>
        <strain evidence="7 8">S58</strain>
    </source>
</reference>
<evidence type="ECO:0000256" key="2">
    <source>
        <dbReference type="ARBA" id="ARBA00022723"/>
    </source>
</evidence>
<dbReference type="GO" id="GO:0009055">
    <property type="term" value="F:electron transfer activity"/>
    <property type="evidence" value="ECO:0007669"/>
    <property type="project" value="InterPro"/>
</dbReference>
<evidence type="ECO:0000313" key="7">
    <source>
        <dbReference type="EMBL" id="BAM91809.1"/>
    </source>
</evidence>
<dbReference type="SUPFAM" id="SSF46626">
    <property type="entry name" value="Cytochrome c"/>
    <property type="match status" value="1"/>
</dbReference>
<dbReference type="GO" id="GO:0046872">
    <property type="term" value="F:metal ion binding"/>
    <property type="evidence" value="ECO:0007669"/>
    <property type="project" value="UniProtKB-KW"/>
</dbReference>
<gene>
    <name evidence="7" type="ORF">S58_58320</name>
</gene>
<keyword evidence="5" id="KW-0732">Signal</keyword>
<dbReference type="HOGENOM" id="CLU_1607721_0_0_5"/>
<dbReference type="AlphaFoldDB" id="M4ZDH1"/>
<dbReference type="KEGG" id="aol:S58_58320"/>
<evidence type="ECO:0000256" key="4">
    <source>
        <dbReference type="PROSITE-ProRule" id="PRU00433"/>
    </source>
</evidence>
<dbReference type="STRING" id="1245469.S58_58320"/>
<dbReference type="Pfam" id="PF13442">
    <property type="entry name" value="Cytochrome_CBB3"/>
    <property type="match status" value="1"/>
</dbReference>
<feature type="signal peptide" evidence="5">
    <location>
        <begin position="1"/>
        <end position="27"/>
    </location>
</feature>
<protein>
    <recommendedName>
        <fullName evidence="6">Cytochrome c domain-containing protein</fullName>
    </recommendedName>
</protein>
<dbReference type="eggNOG" id="COG2010">
    <property type="taxonomic scope" value="Bacteria"/>
</dbReference>
<proteinExistence type="predicted"/>
<keyword evidence="1 4" id="KW-0349">Heme</keyword>
<dbReference type="InterPro" id="IPR036909">
    <property type="entry name" value="Cyt_c-like_dom_sf"/>
</dbReference>
<keyword evidence="2 4" id="KW-0479">Metal-binding</keyword>